<feature type="transmembrane region" description="Helical" evidence="1">
    <location>
        <begin position="9"/>
        <end position="28"/>
    </location>
</feature>
<dbReference type="Proteomes" id="UP000295783">
    <property type="component" value="Unassembled WGS sequence"/>
</dbReference>
<feature type="transmembrane region" description="Helical" evidence="1">
    <location>
        <begin position="34"/>
        <end position="58"/>
    </location>
</feature>
<comment type="caution">
    <text evidence="2">The sequence shown here is derived from an EMBL/GenBank/DDBJ whole genome shotgun (WGS) entry which is preliminary data.</text>
</comment>
<keyword evidence="1" id="KW-0472">Membrane</keyword>
<feature type="transmembrane region" description="Helical" evidence="1">
    <location>
        <begin position="182"/>
        <end position="203"/>
    </location>
</feature>
<name>A0A4R6WFB0_9PROT</name>
<keyword evidence="1" id="KW-0812">Transmembrane</keyword>
<accession>A0A4R6WFB0</accession>
<evidence type="ECO:0008006" key="4">
    <source>
        <dbReference type="Google" id="ProtNLM"/>
    </source>
</evidence>
<organism evidence="2 3">
    <name type="scientific">Dongia mobilis</name>
    <dbReference type="NCBI Taxonomy" id="578943"/>
    <lineage>
        <taxon>Bacteria</taxon>
        <taxon>Pseudomonadati</taxon>
        <taxon>Pseudomonadota</taxon>
        <taxon>Alphaproteobacteria</taxon>
        <taxon>Rhodospirillales</taxon>
        <taxon>Dongiaceae</taxon>
        <taxon>Dongia</taxon>
    </lineage>
</organism>
<evidence type="ECO:0000313" key="2">
    <source>
        <dbReference type="EMBL" id="TDQ78526.1"/>
    </source>
</evidence>
<keyword evidence="3" id="KW-1185">Reference proteome</keyword>
<feature type="transmembrane region" description="Helical" evidence="1">
    <location>
        <begin position="70"/>
        <end position="93"/>
    </location>
</feature>
<sequence length="220" mass="25137">MNTHCAPSLWLKLPYTLFMAVLVPIYWRDYGPTNFLYFCDVALFLALISLWSGQMLWASAAAIGILLPQAIWMADFLGSAIGLPVTGMTLYMFDAGIPLFTRFLSFFHFWLPLFILYLLWRHGYDRRAIWLWWPLATILLLICYWISPPPPAPADNPGLPVNINYVYGLGDAAPQDWLPPDLYFALLLVAMPLFVFWPTHWVLKRLLAVPALHPPPQGLS</sequence>
<reference evidence="2 3" key="1">
    <citation type="submission" date="2019-03" db="EMBL/GenBank/DDBJ databases">
        <title>Genomic Encyclopedia of Type Strains, Phase III (KMG-III): the genomes of soil and plant-associated and newly described type strains.</title>
        <authorList>
            <person name="Whitman W."/>
        </authorList>
    </citation>
    <scope>NUCLEOTIDE SEQUENCE [LARGE SCALE GENOMIC DNA]</scope>
    <source>
        <strain evidence="2 3">CGMCC 1.7660</strain>
    </source>
</reference>
<dbReference type="AlphaFoldDB" id="A0A4R6WFB0"/>
<feature type="transmembrane region" description="Helical" evidence="1">
    <location>
        <begin position="129"/>
        <end position="147"/>
    </location>
</feature>
<evidence type="ECO:0000313" key="3">
    <source>
        <dbReference type="Proteomes" id="UP000295783"/>
    </source>
</evidence>
<evidence type="ECO:0000256" key="1">
    <source>
        <dbReference type="SAM" id="Phobius"/>
    </source>
</evidence>
<gene>
    <name evidence="2" type="ORF">A8950_3582</name>
</gene>
<dbReference type="RefSeq" id="WP_133615017.1">
    <property type="nucleotide sequence ID" value="NZ_SNYW01000013.1"/>
</dbReference>
<keyword evidence="1" id="KW-1133">Transmembrane helix</keyword>
<dbReference type="EMBL" id="SNYW01000013">
    <property type="protein sequence ID" value="TDQ78526.1"/>
    <property type="molecule type" value="Genomic_DNA"/>
</dbReference>
<proteinExistence type="predicted"/>
<protein>
    <recommendedName>
        <fullName evidence="4">Membrane-associated protein</fullName>
    </recommendedName>
</protein>
<feature type="transmembrane region" description="Helical" evidence="1">
    <location>
        <begin position="99"/>
        <end position="120"/>
    </location>
</feature>
<dbReference type="OrthoDB" id="188694at2"/>